<gene>
    <name evidence="1" type="ORF">VNO78_21802</name>
</gene>
<dbReference type="EMBL" id="JAYMYS010000005">
    <property type="protein sequence ID" value="KAK7393252.1"/>
    <property type="molecule type" value="Genomic_DNA"/>
</dbReference>
<evidence type="ECO:0000313" key="2">
    <source>
        <dbReference type="Proteomes" id="UP001386955"/>
    </source>
</evidence>
<sequence>MCPSIFGVLLQQTTPYLCRYHGCVSLGCSFTIHYDSSESSLFVLSSIGLISPYVSKAVEFMNRIRCNSIWPHTSQKGKYSHLFATRVPPLPWHCRWQPHLLLSQPCRILPRNPPYKPKTAYSLEPTIEDSLKTLIGDAPSIPTTEKSPSLDPAKAETLAMIDGSNEAVVASMFHGVVLGSGFVRIDKDLGDKNHGTHETNWLSLSIDDVWSYPSRWVRDWEPRAQLSKPILFSRFWIHFADFPCLHCSIDQRLFTLET</sequence>
<proteinExistence type="predicted"/>
<dbReference type="AlphaFoldDB" id="A0AAN9SH16"/>
<accession>A0AAN9SH16</accession>
<organism evidence="1 2">
    <name type="scientific">Psophocarpus tetragonolobus</name>
    <name type="common">Winged bean</name>
    <name type="synonym">Dolichos tetragonolobus</name>
    <dbReference type="NCBI Taxonomy" id="3891"/>
    <lineage>
        <taxon>Eukaryota</taxon>
        <taxon>Viridiplantae</taxon>
        <taxon>Streptophyta</taxon>
        <taxon>Embryophyta</taxon>
        <taxon>Tracheophyta</taxon>
        <taxon>Spermatophyta</taxon>
        <taxon>Magnoliopsida</taxon>
        <taxon>eudicotyledons</taxon>
        <taxon>Gunneridae</taxon>
        <taxon>Pentapetalae</taxon>
        <taxon>rosids</taxon>
        <taxon>fabids</taxon>
        <taxon>Fabales</taxon>
        <taxon>Fabaceae</taxon>
        <taxon>Papilionoideae</taxon>
        <taxon>50 kb inversion clade</taxon>
        <taxon>NPAAA clade</taxon>
        <taxon>indigoferoid/millettioid clade</taxon>
        <taxon>Phaseoleae</taxon>
        <taxon>Psophocarpus</taxon>
    </lineage>
</organism>
<keyword evidence="2" id="KW-1185">Reference proteome</keyword>
<dbReference type="Proteomes" id="UP001386955">
    <property type="component" value="Unassembled WGS sequence"/>
</dbReference>
<comment type="caution">
    <text evidence="1">The sequence shown here is derived from an EMBL/GenBank/DDBJ whole genome shotgun (WGS) entry which is preliminary data.</text>
</comment>
<name>A0AAN9SH16_PSOTE</name>
<reference evidence="1 2" key="1">
    <citation type="submission" date="2024-01" db="EMBL/GenBank/DDBJ databases">
        <title>The genomes of 5 underutilized Papilionoideae crops provide insights into root nodulation and disease resistanc.</title>
        <authorList>
            <person name="Jiang F."/>
        </authorList>
    </citation>
    <scope>NUCLEOTIDE SEQUENCE [LARGE SCALE GENOMIC DNA]</scope>
    <source>
        <strain evidence="1">DUOXIRENSHENG_FW03</strain>
        <tissue evidence="1">Leaves</tissue>
    </source>
</reference>
<evidence type="ECO:0000313" key="1">
    <source>
        <dbReference type="EMBL" id="KAK7393252.1"/>
    </source>
</evidence>
<protein>
    <submittedName>
        <fullName evidence="1">Uncharacterized protein</fullName>
    </submittedName>
</protein>